<evidence type="ECO:0000313" key="2">
    <source>
        <dbReference type="EMBL" id="MQY15487.1"/>
    </source>
</evidence>
<name>A0A7K0CPS9_9ACTN</name>
<dbReference type="SUPFAM" id="SSF69572">
    <property type="entry name" value="Activating enzymes of the ubiquitin-like proteins"/>
    <property type="match status" value="1"/>
</dbReference>
<reference evidence="2 3" key="1">
    <citation type="submission" date="2019-10" db="EMBL/GenBank/DDBJ databases">
        <title>Streptomyces smaragdinus sp. nov. and Streptomyces fabii sp. nov., isolated from the gut of fungus growing-termite Macrotermes natalensis.</title>
        <authorList>
            <person name="Schwitalla J."/>
            <person name="Benndorf R."/>
            <person name="Martin K."/>
            <person name="De Beer W."/>
            <person name="Kaster A.-K."/>
            <person name="Vollmers J."/>
            <person name="Poulsen M."/>
            <person name="Beemelmanns C."/>
        </authorList>
    </citation>
    <scope>NUCLEOTIDE SEQUENCE [LARGE SCALE GENOMIC DNA]</scope>
    <source>
        <strain evidence="2 3">RB5</strain>
    </source>
</reference>
<evidence type="ECO:0000259" key="1">
    <source>
        <dbReference type="Pfam" id="PF00899"/>
    </source>
</evidence>
<accession>A0A7K0CPS9</accession>
<dbReference type="InterPro" id="IPR000594">
    <property type="entry name" value="ThiF_NAD_FAD-bd"/>
</dbReference>
<dbReference type="GO" id="GO:0061504">
    <property type="term" value="P:cyclic threonylcarbamoyladenosine biosynthetic process"/>
    <property type="evidence" value="ECO:0007669"/>
    <property type="project" value="TreeGrafter"/>
</dbReference>
<dbReference type="Gene3D" id="3.40.50.720">
    <property type="entry name" value="NAD(P)-binding Rossmann-like Domain"/>
    <property type="match status" value="1"/>
</dbReference>
<dbReference type="InterPro" id="IPR045886">
    <property type="entry name" value="ThiF/MoeB/HesA"/>
</dbReference>
<dbReference type="PANTHER" id="PTHR43267:SF3">
    <property type="entry name" value="THIF PROTEIN"/>
    <property type="match status" value="1"/>
</dbReference>
<dbReference type="Pfam" id="PF00899">
    <property type="entry name" value="ThiF"/>
    <property type="match status" value="1"/>
</dbReference>
<dbReference type="InterPro" id="IPR035985">
    <property type="entry name" value="Ubiquitin-activating_enz"/>
</dbReference>
<comment type="caution">
    <text evidence="2">The sequence shown here is derived from an EMBL/GenBank/DDBJ whole genome shotgun (WGS) entry which is preliminary data.</text>
</comment>
<evidence type="ECO:0000313" key="3">
    <source>
        <dbReference type="Proteomes" id="UP000466345"/>
    </source>
</evidence>
<dbReference type="EMBL" id="WEGJ01000034">
    <property type="protein sequence ID" value="MQY15487.1"/>
    <property type="molecule type" value="Genomic_DNA"/>
</dbReference>
<keyword evidence="3" id="KW-1185">Reference proteome</keyword>
<feature type="domain" description="THIF-type NAD/FAD binding fold" evidence="1">
    <location>
        <begin position="119"/>
        <end position="255"/>
    </location>
</feature>
<dbReference type="RefSeq" id="WP_323378630.1">
    <property type="nucleotide sequence ID" value="NZ_WEGJ01000034.1"/>
</dbReference>
<organism evidence="2 3">
    <name type="scientific">Streptomyces smaragdinus</name>
    <dbReference type="NCBI Taxonomy" id="2585196"/>
    <lineage>
        <taxon>Bacteria</taxon>
        <taxon>Bacillati</taxon>
        <taxon>Actinomycetota</taxon>
        <taxon>Actinomycetes</taxon>
        <taxon>Kitasatosporales</taxon>
        <taxon>Streptomycetaceae</taxon>
        <taxon>Streptomyces</taxon>
    </lineage>
</organism>
<gene>
    <name evidence="2" type="ORF">SRB5_56690</name>
</gene>
<protein>
    <recommendedName>
        <fullName evidence="1">THIF-type NAD/FAD binding fold domain-containing protein</fullName>
    </recommendedName>
</protein>
<dbReference type="GO" id="GO:0061503">
    <property type="term" value="F:tRNA threonylcarbamoyladenosine dehydratase"/>
    <property type="evidence" value="ECO:0007669"/>
    <property type="project" value="TreeGrafter"/>
</dbReference>
<sequence>MTTALPPSAVSPEIPYGHDTYQPLLFDASHPLDDATLCALTASPEVREVHDTIDQQLDELVRCRHPGVRFDRRTLAEATARARGGLPLRAYGTWAFYPWSGRLVHVLPRDEFRLVRTDRNRGKINRAEQESLLARRIGVVGLSVGSSAALTCAMEGTAGSFRLADFDRLGLSNLNRLRAGVHDLGTEKTVLCARAMYEIDPYLDIEIHRAGLTESTVDDFFGRGAGLDLVVEECDQPWAKIAVREHARRRRIPVLMDTNDRGLLDVERFDLEPDRPLCHGRIGAITADEVRELDDAALVSLLLDIVDTSRLSPAMTSALGRIGRTLSSWPQLASGVMLGGALVTDTARRILLGHPVPSGRYYTDLDELIPAVAPVLPRPLPAAGAVR</sequence>
<dbReference type="GO" id="GO:0008641">
    <property type="term" value="F:ubiquitin-like modifier activating enzyme activity"/>
    <property type="evidence" value="ECO:0007669"/>
    <property type="project" value="InterPro"/>
</dbReference>
<dbReference type="PANTHER" id="PTHR43267">
    <property type="entry name" value="TRNA THREONYLCARBAMOYLADENOSINE DEHYDRATASE"/>
    <property type="match status" value="1"/>
</dbReference>
<proteinExistence type="predicted"/>
<dbReference type="AlphaFoldDB" id="A0A7K0CPS9"/>
<dbReference type="Proteomes" id="UP000466345">
    <property type="component" value="Unassembled WGS sequence"/>
</dbReference>
<dbReference type="CDD" id="cd01483">
    <property type="entry name" value="E1_enzyme_family"/>
    <property type="match status" value="1"/>
</dbReference>